<organism evidence="2 3">
    <name type="scientific">Datura stramonium</name>
    <name type="common">Jimsonweed</name>
    <name type="synonym">Common thornapple</name>
    <dbReference type="NCBI Taxonomy" id="4076"/>
    <lineage>
        <taxon>Eukaryota</taxon>
        <taxon>Viridiplantae</taxon>
        <taxon>Streptophyta</taxon>
        <taxon>Embryophyta</taxon>
        <taxon>Tracheophyta</taxon>
        <taxon>Spermatophyta</taxon>
        <taxon>Magnoliopsida</taxon>
        <taxon>eudicotyledons</taxon>
        <taxon>Gunneridae</taxon>
        <taxon>Pentapetalae</taxon>
        <taxon>asterids</taxon>
        <taxon>lamiids</taxon>
        <taxon>Solanales</taxon>
        <taxon>Solanaceae</taxon>
        <taxon>Solanoideae</taxon>
        <taxon>Datureae</taxon>
        <taxon>Datura</taxon>
    </lineage>
</organism>
<feature type="non-terminal residue" evidence="2">
    <location>
        <position position="1"/>
    </location>
</feature>
<keyword evidence="3" id="KW-1185">Reference proteome</keyword>
<protein>
    <submittedName>
        <fullName evidence="2">Uncharacterized protein</fullName>
    </submittedName>
</protein>
<feature type="region of interest" description="Disordered" evidence="1">
    <location>
        <begin position="1"/>
        <end position="71"/>
    </location>
</feature>
<accession>A0ABS8Y5G3</accession>
<feature type="non-terminal residue" evidence="2">
    <location>
        <position position="71"/>
    </location>
</feature>
<reference evidence="2 3" key="1">
    <citation type="journal article" date="2021" name="BMC Genomics">
        <title>Datura genome reveals duplications of psychoactive alkaloid biosynthetic genes and high mutation rate following tissue culture.</title>
        <authorList>
            <person name="Rajewski A."/>
            <person name="Carter-House D."/>
            <person name="Stajich J."/>
            <person name="Litt A."/>
        </authorList>
    </citation>
    <scope>NUCLEOTIDE SEQUENCE [LARGE SCALE GENOMIC DNA]</scope>
    <source>
        <strain evidence="2">AR-01</strain>
    </source>
</reference>
<evidence type="ECO:0000313" key="2">
    <source>
        <dbReference type="EMBL" id="MCE5166439.1"/>
    </source>
</evidence>
<evidence type="ECO:0000313" key="3">
    <source>
        <dbReference type="Proteomes" id="UP000823775"/>
    </source>
</evidence>
<comment type="caution">
    <text evidence="2">The sequence shown here is derived from an EMBL/GenBank/DDBJ whole genome shotgun (WGS) entry which is preliminary data.</text>
</comment>
<sequence length="71" mass="7952">KDEEREIDHPCINEVEVGTTPHIASQKGSANKKKNLDHDIIPEDNLTESTKMMERGQDKDTSKGSDNKMEG</sequence>
<proteinExistence type="predicted"/>
<name>A0ABS8Y5G3_DATST</name>
<gene>
    <name evidence="2" type="ORF">HAX54_019477</name>
</gene>
<feature type="compositionally biased region" description="Basic and acidic residues" evidence="1">
    <location>
        <begin position="51"/>
        <end position="71"/>
    </location>
</feature>
<dbReference type="Proteomes" id="UP000823775">
    <property type="component" value="Unassembled WGS sequence"/>
</dbReference>
<dbReference type="EMBL" id="JACEIK010023687">
    <property type="protein sequence ID" value="MCE5166439.1"/>
    <property type="molecule type" value="Genomic_DNA"/>
</dbReference>
<evidence type="ECO:0000256" key="1">
    <source>
        <dbReference type="SAM" id="MobiDB-lite"/>
    </source>
</evidence>
<feature type="compositionally biased region" description="Basic and acidic residues" evidence="1">
    <location>
        <begin position="1"/>
        <end position="11"/>
    </location>
</feature>